<comment type="caution">
    <text evidence="2">The sequence shown here is derived from an EMBL/GenBank/DDBJ whole genome shotgun (WGS) entry which is preliminary data.</text>
</comment>
<gene>
    <name evidence="2" type="ORF">BTCBT_007416</name>
</gene>
<proteinExistence type="predicted"/>
<name>A0AAN4HBL7_BACTU</name>
<accession>A0AAN4HBL7</accession>
<dbReference type="AlphaFoldDB" id="A0AAN4HBL7"/>
<evidence type="ECO:0000256" key="1">
    <source>
        <dbReference type="SAM" id="MobiDB-lite"/>
    </source>
</evidence>
<evidence type="ECO:0000313" key="2">
    <source>
        <dbReference type="EMBL" id="ERH96448.1"/>
    </source>
</evidence>
<protein>
    <submittedName>
        <fullName evidence="2">Uncharacterized protein</fullName>
    </submittedName>
</protein>
<organism evidence="2 3">
    <name type="scientific">Bacillus thuringiensis T01-328</name>
    <dbReference type="NCBI Taxonomy" id="1324966"/>
    <lineage>
        <taxon>Bacteria</taxon>
        <taxon>Bacillati</taxon>
        <taxon>Bacillota</taxon>
        <taxon>Bacilli</taxon>
        <taxon>Bacillales</taxon>
        <taxon>Bacillaceae</taxon>
        <taxon>Bacillus</taxon>
        <taxon>Bacillus cereus group</taxon>
    </lineage>
</organism>
<dbReference type="EMBL" id="ARXZ02000096">
    <property type="protein sequence ID" value="ERH96448.1"/>
    <property type="molecule type" value="Genomic_DNA"/>
</dbReference>
<feature type="region of interest" description="Disordered" evidence="1">
    <location>
        <begin position="1"/>
        <end position="26"/>
    </location>
</feature>
<evidence type="ECO:0000313" key="3">
    <source>
        <dbReference type="Proteomes" id="UP000013487"/>
    </source>
</evidence>
<sequence length="76" mass="8889">MIEGGSVGRSRDNWSTHRRKIKNKESLPKNAIRKICNYRSRGVSVKRIHEILTEQKEISASYETLLKYIEDVEKDV</sequence>
<reference evidence="2 3" key="1">
    <citation type="journal article" date="2013" name="Genome Announc.">
        <title>Draft Genome Sequence of Bacillus thuringiensis var. thuringiensis Strain T01-328, a Brazilian Isolate That Produces a Soluble Pesticide Protein, Cry1Ia.</title>
        <authorList>
            <person name="Varani A.M."/>
            <person name="Lemos M.V."/>
            <person name="Fernandes C.C."/>
            <person name="Lemos E.G."/>
            <person name="Alves E.C."/>
            <person name="Desiderio J.A."/>
        </authorList>
    </citation>
    <scope>NUCLEOTIDE SEQUENCE [LARGE SCALE GENOMIC DNA]</scope>
    <source>
        <strain evidence="2 3">T01-328</strain>
    </source>
</reference>
<dbReference type="Proteomes" id="UP000013487">
    <property type="component" value="Unassembled WGS sequence"/>
</dbReference>
<dbReference type="RefSeq" id="WP_021036317.1">
    <property type="nucleotide sequence ID" value="NZ_ARXZ02000096.1"/>
</dbReference>